<name>A0A8U0A2J8_9EURY</name>
<dbReference type="PANTHER" id="PTHR36837">
    <property type="entry name" value="POLY(3-HYDROXYALKANOATE) POLYMERASE SUBUNIT PHAC"/>
    <property type="match status" value="1"/>
</dbReference>
<feature type="domain" description="AB hydrolase-1" evidence="1">
    <location>
        <begin position="93"/>
        <end position="342"/>
    </location>
</feature>
<sequence>MNDRSSHSNPLALALDAQRQRLTTAIEAVETLDVGPLTRDIATDVGRTPSEVIYSDHLFELHHYEPRESCHDIPILFVYSLINKPFILDLQPDRSVVQRLLEAGFHVYMIGWNEPPRERRLTLDEYVNECIGNCVDVVRERSGQESINMMGYCIGGTMAAIYAALHPDSVLNLGLIAAGLCFETDDPGGVFERWNEKAWVSPREITEAYENVPSELLALALSDPNSDYVSKFARLYDNRNDDAFVATFARIERWLADGVDVAAEPFSQFIEDICRKNKICRNELSIGDEHVEFSHIDMPVLQLTARDDHLFPPETSKPFTDVIASTDTRVVEFPTGHIGLLVSERSHESVWPEVCAWFGQRS</sequence>
<dbReference type="Pfam" id="PF00561">
    <property type="entry name" value="Abhydrolase_1"/>
    <property type="match status" value="1"/>
</dbReference>
<dbReference type="Proteomes" id="UP000831768">
    <property type="component" value="Chromosome"/>
</dbReference>
<evidence type="ECO:0000313" key="2">
    <source>
        <dbReference type="EMBL" id="UPM42658.1"/>
    </source>
</evidence>
<dbReference type="InterPro" id="IPR029058">
    <property type="entry name" value="AB_hydrolase_fold"/>
</dbReference>
<evidence type="ECO:0000259" key="1">
    <source>
        <dbReference type="Pfam" id="PF00561"/>
    </source>
</evidence>
<organism evidence="2 3">
    <name type="scientific">Halocatena salina</name>
    <dbReference type="NCBI Taxonomy" id="2934340"/>
    <lineage>
        <taxon>Archaea</taxon>
        <taxon>Methanobacteriati</taxon>
        <taxon>Methanobacteriota</taxon>
        <taxon>Stenosarchaea group</taxon>
        <taxon>Halobacteria</taxon>
        <taxon>Halobacteriales</taxon>
        <taxon>Natronomonadaceae</taxon>
        <taxon>Halocatena</taxon>
    </lineage>
</organism>
<dbReference type="Gene3D" id="3.40.50.1820">
    <property type="entry name" value="alpha/beta hydrolase"/>
    <property type="match status" value="1"/>
</dbReference>
<accession>A0A8U0A2J8</accession>
<gene>
    <name evidence="2" type="ORF">MW046_11940</name>
</gene>
<keyword evidence="3" id="KW-1185">Reference proteome</keyword>
<dbReference type="InterPro" id="IPR051321">
    <property type="entry name" value="PHA/PHB_synthase"/>
</dbReference>
<dbReference type="GO" id="GO:0016787">
    <property type="term" value="F:hydrolase activity"/>
    <property type="evidence" value="ECO:0007669"/>
    <property type="project" value="UniProtKB-KW"/>
</dbReference>
<evidence type="ECO:0000313" key="3">
    <source>
        <dbReference type="Proteomes" id="UP000831768"/>
    </source>
</evidence>
<dbReference type="SUPFAM" id="SSF53474">
    <property type="entry name" value="alpha/beta-Hydrolases"/>
    <property type="match status" value="1"/>
</dbReference>
<proteinExistence type="predicted"/>
<protein>
    <submittedName>
        <fullName evidence="2">Alpha/beta fold hydrolase</fullName>
    </submittedName>
</protein>
<dbReference type="RefSeq" id="WP_247993329.1">
    <property type="nucleotide sequence ID" value="NZ_CP096019.1"/>
</dbReference>
<dbReference type="KEGG" id="haad:MW046_11940"/>
<dbReference type="EMBL" id="CP096019">
    <property type="protein sequence ID" value="UPM42658.1"/>
    <property type="molecule type" value="Genomic_DNA"/>
</dbReference>
<keyword evidence="2" id="KW-0378">Hydrolase</keyword>
<reference evidence="2" key="1">
    <citation type="submission" date="2022-04" db="EMBL/GenBank/DDBJ databases">
        <title>Halocatena sp. nov., isolated from a salt lake.</title>
        <authorList>
            <person name="Cui H.-L."/>
        </authorList>
    </citation>
    <scope>NUCLEOTIDE SEQUENCE</scope>
    <source>
        <strain evidence="2">AD-1</strain>
    </source>
</reference>
<dbReference type="InterPro" id="IPR000073">
    <property type="entry name" value="AB_hydrolase_1"/>
</dbReference>
<dbReference type="GeneID" id="71928769"/>
<dbReference type="AlphaFoldDB" id="A0A8U0A2J8"/>
<dbReference type="PANTHER" id="PTHR36837:SF2">
    <property type="entry name" value="POLY(3-HYDROXYALKANOATE) POLYMERASE SUBUNIT PHAC"/>
    <property type="match status" value="1"/>
</dbReference>